<keyword evidence="2" id="KW-0501">Molybdenum cofactor biosynthesis</keyword>
<evidence type="ECO:0000256" key="1">
    <source>
        <dbReference type="ARBA" id="ARBA00005046"/>
    </source>
</evidence>
<dbReference type="Pfam" id="PF01967">
    <property type="entry name" value="MoaC"/>
    <property type="match status" value="1"/>
</dbReference>
<dbReference type="Gene3D" id="3.30.70.640">
    <property type="entry name" value="Molybdopterin cofactor biosynthesis C (MoaC) domain"/>
    <property type="match status" value="1"/>
</dbReference>
<sequence>MRFTHLTSAGEAHMVNVAAKQPTIRTATATGIVDVSPEVLAAIRSGEVPKGDVLAVARIAGIQAIKKTPDLLPLAHVISVQGAQVEIDVTESEILISVEVTTADRTGVEMEALVGVSAVALAIVDMVKSVDRTVTIREAKIVRKTGGRSGTWVRED</sequence>
<dbReference type="AlphaFoldDB" id="Q4JTU0"/>
<dbReference type="RefSeq" id="WP_005293787.1">
    <property type="nucleotide sequence ID" value="NC_007164.1"/>
</dbReference>
<comment type="pathway">
    <text evidence="1">Cofactor biosynthesis; molybdopterin biosynthesis.</text>
</comment>
<organism evidence="4 5">
    <name type="scientific">Corynebacterium jeikeium (strain K411)</name>
    <dbReference type="NCBI Taxonomy" id="306537"/>
    <lineage>
        <taxon>Bacteria</taxon>
        <taxon>Bacillati</taxon>
        <taxon>Actinomycetota</taxon>
        <taxon>Actinomycetes</taxon>
        <taxon>Mycobacteriales</taxon>
        <taxon>Corynebacteriaceae</taxon>
        <taxon>Corynebacterium</taxon>
    </lineage>
</organism>
<reference evidence="4 5" key="1">
    <citation type="journal article" date="2005" name="J. Bacteriol.">
        <title>Complete genome sequence and analysis of the multiresistant nosocomial pathogen Corynebacterium jeikeium K411, a lipid-requiring bacterium of the human skin flora.</title>
        <authorList>
            <person name="Tauch A."/>
            <person name="Kaiser O."/>
            <person name="Hain T."/>
            <person name="Goesmann A."/>
            <person name="Weisshaar B."/>
            <person name="Albersmeier A."/>
            <person name="Bekel T."/>
            <person name="Bischoff N."/>
            <person name="Brune I."/>
            <person name="Chakraborty T."/>
            <person name="Kalinowski J."/>
            <person name="Meyer F."/>
            <person name="Rupp O."/>
            <person name="Schneiker S."/>
            <person name="Viehoever P."/>
            <person name="Puehler A."/>
        </authorList>
    </citation>
    <scope>NUCLEOTIDE SEQUENCE [LARGE SCALE GENOMIC DNA]</scope>
    <source>
        <strain evidence="4 5">K411</strain>
    </source>
</reference>
<dbReference type="KEGG" id="cjk:jk1594"/>
<name>Q4JTU0_CORJK</name>
<keyword evidence="5" id="KW-1185">Reference proteome</keyword>
<proteinExistence type="predicted"/>
<protein>
    <submittedName>
        <fullName evidence="4">Molybdenum cofactor biosynthesis protein</fullName>
    </submittedName>
</protein>
<evidence type="ECO:0000313" key="4">
    <source>
        <dbReference type="EMBL" id="CAI37767.1"/>
    </source>
</evidence>
<dbReference type="UniPathway" id="UPA00344"/>
<dbReference type="InterPro" id="IPR002820">
    <property type="entry name" value="Mopterin_CF_biosynth-C_dom"/>
</dbReference>
<dbReference type="GeneID" id="92739223"/>
<dbReference type="NCBIfam" id="TIGR00581">
    <property type="entry name" value="moaC"/>
    <property type="match status" value="1"/>
</dbReference>
<dbReference type="PANTHER" id="PTHR22960">
    <property type="entry name" value="MOLYBDOPTERIN COFACTOR SYNTHESIS PROTEIN A"/>
    <property type="match status" value="1"/>
</dbReference>
<dbReference type="GO" id="GO:0006777">
    <property type="term" value="P:Mo-molybdopterin cofactor biosynthetic process"/>
    <property type="evidence" value="ECO:0007669"/>
    <property type="project" value="UniProtKB-KW"/>
</dbReference>
<evidence type="ECO:0000313" key="5">
    <source>
        <dbReference type="Proteomes" id="UP000000545"/>
    </source>
</evidence>
<feature type="domain" description="Molybdopterin cofactor biosynthesis C (MoaC)" evidence="3">
    <location>
        <begin position="14"/>
        <end position="147"/>
    </location>
</feature>
<dbReference type="eggNOG" id="COG0315">
    <property type="taxonomic scope" value="Bacteria"/>
</dbReference>
<dbReference type="OrthoDB" id="9794429at2"/>
<evidence type="ECO:0000256" key="2">
    <source>
        <dbReference type="ARBA" id="ARBA00023150"/>
    </source>
</evidence>
<dbReference type="PATRIC" id="fig|306537.10.peg.1614"/>
<dbReference type="InterPro" id="IPR023045">
    <property type="entry name" value="MoaC"/>
</dbReference>
<dbReference type="Proteomes" id="UP000000545">
    <property type="component" value="Chromosome"/>
</dbReference>
<gene>
    <name evidence="4" type="primary">moaC</name>
    <name evidence="4" type="ordered locus">jk1594</name>
</gene>
<dbReference type="SUPFAM" id="SSF55040">
    <property type="entry name" value="Molybdenum cofactor biosynthesis protein C, MoaC"/>
    <property type="match status" value="1"/>
</dbReference>
<dbReference type="NCBIfam" id="NF006870">
    <property type="entry name" value="PRK09364.1"/>
    <property type="match status" value="1"/>
</dbReference>
<evidence type="ECO:0000259" key="3">
    <source>
        <dbReference type="Pfam" id="PF01967"/>
    </source>
</evidence>
<dbReference type="InterPro" id="IPR050105">
    <property type="entry name" value="MoCo_biosynth_MoaA/MoaC"/>
</dbReference>
<dbReference type="HOGENOM" id="CLU_074693_1_1_11"/>
<accession>Q4JTU0</accession>
<dbReference type="InterPro" id="IPR036522">
    <property type="entry name" value="MoaC_sf"/>
</dbReference>
<dbReference type="STRING" id="306537.jk1594"/>
<dbReference type="EMBL" id="CR931997">
    <property type="protein sequence ID" value="CAI37767.1"/>
    <property type="molecule type" value="Genomic_DNA"/>
</dbReference>